<dbReference type="AlphaFoldDB" id="A0A3F3PHQ1"/>
<proteinExistence type="predicted"/>
<evidence type="ECO:0000313" key="1">
    <source>
        <dbReference type="EMBL" id="RDH26480.1"/>
    </source>
</evidence>
<dbReference type="GeneID" id="38136832"/>
<reference evidence="1 2" key="1">
    <citation type="submission" date="2018-07" db="EMBL/GenBank/DDBJ databases">
        <title>The genomes of Aspergillus section Nigri reveals drivers in fungal speciation.</title>
        <authorList>
            <consortium name="DOE Joint Genome Institute"/>
            <person name="Vesth T.C."/>
            <person name="Nybo J."/>
            <person name="Theobald S."/>
            <person name="Brandl J."/>
            <person name="Frisvad J.C."/>
            <person name="Nielsen K.F."/>
            <person name="Lyhne E.K."/>
            <person name="Kogle M.E."/>
            <person name="Kuo A."/>
            <person name="Riley R."/>
            <person name="Clum A."/>
            <person name="Nolan M."/>
            <person name="Lipzen A."/>
            <person name="Salamov A."/>
            <person name="Henrissat B."/>
            <person name="Wiebenga A."/>
            <person name="De vries R.P."/>
            <person name="Grigoriev I.V."/>
            <person name="Mortensen U.H."/>
            <person name="Andersen M.R."/>
            <person name="Baker S.E."/>
        </authorList>
    </citation>
    <scope>NUCLEOTIDE SEQUENCE [LARGE SCALE GENOMIC DNA]</scope>
    <source>
        <strain evidence="1 2">CBS 139.54b</strain>
    </source>
</reference>
<accession>A0A3F3PHQ1</accession>
<evidence type="ECO:0000313" key="2">
    <source>
        <dbReference type="Proteomes" id="UP000253729"/>
    </source>
</evidence>
<dbReference type="RefSeq" id="XP_026619502.1">
    <property type="nucleotide sequence ID" value="XM_026768476.1"/>
</dbReference>
<name>A0A3F3PHQ1_9EURO</name>
<gene>
    <name evidence="1" type="ORF">BDQ94DRAFT_155518</name>
</gene>
<dbReference type="Proteomes" id="UP000253729">
    <property type="component" value="Unassembled WGS sequence"/>
</dbReference>
<dbReference type="EMBL" id="KZ852143">
    <property type="protein sequence ID" value="RDH26480.1"/>
    <property type="molecule type" value="Genomic_DNA"/>
</dbReference>
<protein>
    <submittedName>
        <fullName evidence="1">Uncharacterized protein</fullName>
    </submittedName>
</protein>
<keyword evidence="2" id="KW-1185">Reference proteome</keyword>
<sequence>MLIPSVLLCDWITWNSDEIAPRRTMSNGINASFMASAGYSAPSPSSPSPLPSPFTFPRHLAYRFYGRWVLHLRSSGLPRPVISRMWKERHYEYSCLLLRCYLLKLSNI</sequence>
<organism evidence="1 2">
    <name type="scientific">Aspergillus welwitschiae</name>
    <dbReference type="NCBI Taxonomy" id="1341132"/>
    <lineage>
        <taxon>Eukaryota</taxon>
        <taxon>Fungi</taxon>
        <taxon>Dikarya</taxon>
        <taxon>Ascomycota</taxon>
        <taxon>Pezizomycotina</taxon>
        <taxon>Eurotiomycetes</taxon>
        <taxon>Eurotiomycetidae</taxon>
        <taxon>Eurotiales</taxon>
        <taxon>Aspergillaceae</taxon>
        <taxon>Aspergillus</taxon>
        <taxon>Aspergillus subgen. Circumdati</taxon>
    </lineage>
</organism>